<dbReference type="InterPro" id="IPR040911">
    <property type="entry name" value="Exostosin_GT47"/>
</dbReference>
<evidence type="ECO:0000313" key="6">
    <source>
        <dbReference type="EMBL" id="KAG2488704.1"/>
    </source>
</evidence>
<dbReference type="OrthoDB" id="1924787at2759"/>
<evidence type="ECO:0000256" key="2">
    <source>
        <dbReference type="ARBA" id="ARBA00010271"/>
    </source>
</evidence>
<evidence type="ECO:0000259" key="5">
    <source>
        <dbReference type="PROSITE" id="PS50026"/>
    </source>
</evidence>
<dbReference type="PROSITE" id="PS50026">
    <property type="entry name" value="EGF_3"/>
    <property type="match status" value="1"/>
</dbReference>
<comment type="caution">
    <text evidence="6">The sequence shown here is derived from an EMBL/GenBank/DDBJ whole genome shotgun (WGS) entry which is preliminary data.</text>
</comment>
<gene>
    <name evidence="6" type="ORF">HYH03_012704</name>
</gene>
<dbReference type="PANTHER" id="PTHR11062">
    <property type="entry name" value="EXOSTOSIN HEPARAN SULFATE GLYCOSYLTRANSFERASE -RELATED"/>
    <property type="match status" value="1"/>
</dbReference>
<feature type="domain" description="EGF-like" evidence="5">
    <location>
        <begin position="120"/>
        <end position="165"/>
    </location>
</feature>
<name>A0A835Y005_9CHLO</name>
<keyword evidence="7" id="KW-1185">Reference proteome</keyword>
<comment type="caution">
    <text evidence="4">Lacks conserved residue(s) required for the propagation of feature annotation.</text>
</comment>
<dbReference type="PROSITE" id="PS00022">
    <property type="entry name" value="EGF_1"/>
    <property type="match status" value="1"/>
</dbReference>
<dbReference type="InterPro" id="IPR000742">
    <property type="entry name" value="EGF"/>
</dbReference>
<protein>
    <recommendedName>
        <fullName evidence="5">EGF-like domain-containing protein</fullName>
    </recommendedName>
</protein>
<dbReference type="PROSITE" id="PS01186">
    <property type="entry name" value="EGF_2"/>
    <property type="match status" value="1"/>
</dbReference>
<reference evidence="6" key="1">
    <citation type="journal article" date="2020" name="bioRxiv">
        <title>Comparative genomics of Chlamydomonas.</title>
        <authorList>
            <person name="Craig R.J."/>
            <person name="Hasan A.R."/>
            <person name="Ness R.W."/>
            <person name="Keightley P.D."/>
        </authorList>
    </citation>
    <scope>NUCLEOTIDE SEQUENCE</scope>
    <source>
        <strain evidence="6">CCAP 11/70</strain>
    </source>
</reference>
<feature type="disulfide bond" evidence="4">
    <location>
        <begin position="155"/>
        <end position="164"/>
    </location>
</feature>
<organism evidence="6 7">
    <name type="scientific">Edaphochlamys debaryana</name>
    <dbReference type="NCBI Taxonomy" id="47281"/>
    <lineage>
        <taxon>Eukaryota</taxon>
        <taxon>Viridiplantae</taxon>
        <taxon>Chlorophyta</taxon>
        <taxon>core chlorophytes</taxon>
        <taxon>Chlorophyceae</taxon>
        <taxon>CS clade</taxon>
        <taxon>Chlamydomonadales</taxon>
        <taxon>Chlamydomonadales incertae sedis</taxon>
        <taxon>Edaphochlamys</taxon>
    </lineage>
</organism>
<evidence type="ECO:0000256" key="4">
    <source>
        <dbReference type="PROSITE-ProRule" id="PRU00076"/>
    </source>
</evidence>
<sequence length="631" mass="68139">MFPACHTSHVGHSPPMYGTLALKNCHCFRQLARHACRHPGGNGTAGAGSRAGAECLYPALRGRGSLCFVQRGVELRAQSSDLPPGGLASDRLDWFQGWGEDAPPAPAPANHTVQGYYQVPLAACKDRCSDRGVCVSSEPAPGPWPAAGTAAFCLCAVGYEGEACGAAVQSHCYVRCEGGAAGAAPAGRCHQGFCHCPPGRWGLGCTRDEAWDSSAGWLPSLASMRIFVYDPPTALVHRVTNDHFESIDTNYIAEREFTEELLADAAAGAAGWGVVTQNPWEANLFLVPTWSLHYSGNVDPPAALLSRVAAWLQAPSRQLPGGHSFWREAGGRNHVLWATNDLGGCRRARQWAPQEAWMRSAILMVHFGNAPPAPPLHPLAWGTPAAGAVLAEAREAATEAEREPLFKGFPLYGREDTEAEWEPCYSPEKDVVAMPYLPPHLAAYSAAVFGPNHSLPLPRGERPLTLFLAATNRAGAAHYSHGVRQAIFALAEGEDWKRPDYLIGPAGDEESLASARFCLAPLGSGWGIRLLDAVALGCVPVIVQDHVYQYLWDALPYSEFSLRVPRRLLPRLPALLDAVSPRQLAALQRGLATWHTAFLYRSHSSAGAAFNHTLRALRHRLDGLQAALWRR</sequence>
<comment type="similarity">
    <text evidence="2">Belongs to the glycosyltransferase 47 family.</text>
</comment>
<evidence type="ECO:0000256" key="1">
    <source>
        <dbReference type="ARBA" id="ARBA00004323"/>
    </source>
</evidence>
<feature type="disulfide bond" evidence="4">
    <location>
        <begin position="124"/>
        <end position="134"/>
    </location>
</feature>
<comment type="subcellular location">
    <subcellularLocation>
        <location evidence="1">Golgi apparatus membrane</location>
        <topology evidence="1">Single-pass type II membrane protein</topology>
    </subcellularLocation>
</comment>
<dbReference type="Pfam" id="PF03016">
    <property type="entry name" value="Exostosin_GT47"/>
    <property type="match status" value="1"/>
</dbReference>
<keyword evidence="4" id="KW-0245">EGF-like domain</keyword>
<dbReference type="EMBL" id="JAEHOE010000080">
    <property type="protein sequence ID" value="KAG2488704.1"/>
    <property type="molecule type" value="Genomic_DNA"/>
</dbReference>
<dbReference type="PANTHER" id="PTHR11062:SF376">
    <property type="entry name" value="EXOSTOSIN FAMILY PROTEIN"/>
    <property type="match status" value="1"/>
</dbReference>
<dbReference type="InterPro" id="IPR004263">
    <property type="entry name" value="Exostosin"/>
</dbReference>
<dbReference type="GO" id="GO:0000139">
    <property type="term" value="C:Golgi membrane"/>
    <property type="evidence" value="ECO:0007669"/>
    <property type="project" value="UniProtKB-SubCell"/>
</dbReference>
<keyword evidence="3" id="KW-0333">Golgi apparatus</keyword>
<keyword evidence="4" id="KW-1015">Disulfide bond</keyword>
<dbReference type="Proteomes" id="UP000612055">
    <property type="component" value="Unassembled WGS sequence"/>
</dbReference>
<proteinExistence type="inferred from homology"/>
<evidence type="ECO:0000256" key="3">
    <source>
        <dbReference type="ARBA" id="ARBA00023034"/>
    </source>
</evidence>
<dbReference type="AlphaFoldDB" id="A0A835Y005"/>
<dbReference type="GO" id="GO:0016757">
    <property type="term" value="F:glycosyltransferase activity"/>
    <property type="evidence" value="ECO:0007669"/>
    <property type="project" value="InterPro"/>
</dbReference>
<evidence type="ECO:0000313" key="7">
    <source>
        <dbReference type="Proteomes" id="UP000612055"/>
    </source>
</evidence>
<accession>A0A835Y005</accession>